<reference evidence="1" key="1">
    <citation type="submission" date="2023-07" db="EMBL/GenBank/DDBJ databases">
        <title>draft genome sequence of fig (Ficus carica).</title>
        <authorList>
            <person name="Takahashi T."/>
            <person name="Nishimura K."/>
        </authorList>
    </citation>
    <scope>NUCLEOTIDE SEQUENCE</scope>
</reference>
<dbReference type="EMBL" id="BTGU01000026">
    <property type="protein sequence ID" value="GMN47731.1"/>
    <property type="molecule type" value="Genomic_DNA"/>
</dbReference>
<name>A0AA88APP9_FICCA</name>
<keyword evidence="2" id="KW-1185">Reference proteome</keyword>
<evidence type="ECO:0000313" key="1">
    <source>
        <dbReference type="EMBL" id="GMN47731.1"/>
    </source>
</evidence>
<accession>A0AA88APP9</accession>
<evidence type="ECO:0000313" key="2">
    <source>
        <dbReference type="Proteomes" id="UP001187192"/>
    </source>
</evidence>
<comment type="caution">
    <text evidence="1">The sequence shown here is derived from an EMBL/GenBank/DDBJ whole genome shotgun (WGS) entry which is preliminary data.</text>
</comment>
<gene>
    <name evidence="1" type="ORF">TIFTF001_016911</name>
</gene>
<proteinExistence type="predicted"/>
<sequence length="159" mass="18246">MSVNSFPQRHRSSRLDGASPYFFTPAHSGAPRPDMIIKIPCFRNTLREMPPTNNINTALSDDHLFDVNCNIWKRLQEQVGQHPLIVNKEITNLGFKRNAVCDLDARLNPVARLIIFQKIKLSSAFCNPNTFIHKHTIMAPGSRPDRRHCRTILELTQKF</sequence>
<organism evidence="1 2">
    <name type="scientific">Ficus carica</name>
    <name type="common">Common fig</name>
    <dbReference type="NCBI Taxonomy" id="3494"/>
    <lineage>
        <taxon>Eukaryota</taxon>
        <taxon>Viridiplantae</taxon>
        <taxon>Streptophyta</taxon>
        <taxon>Embryophyta</taxon>
        <taxon>Tracheophyta</taxon>
        <taxon>Spermatophyta</taxon>
        <taxon>Magnoliopsida</taxon>
        <taxon>eudicotyledons</taxon>
        <taxon>Gunneridae</taxon>
        <taxon>Pentapetalae</taxon>
        <taxon>rosids</taxon>
        <taxon>fabids</taxon>
        <taxon>Rosales</taxon>
        <taxon>Moraceae</taxon>
        <taxon>Ficeae</taxon>
        <taxon>Ficus</taxon>
    </lineage>
</organism>
<dbReference type="AlphaFoldDB" id="A0AA88APP9"/>
<dbReference type="Proteomes" id="UP001187192">
    <property type="component" value="Unassembled WGS sequence"/>
</dbReference>
<protein>
    <submittedName>
        <fullName evidence="1">Uncharacterized protein</fullName>
    </submittedName>
</protein>